<dbReference type="AlphaFoldDB" id="A0A8S0TKM2"/>
<dbReference type="Proteomes" id="UP000594638">
    <property type="component" value="Unassembled WGS sequence"/>
</dbReference>
<accession>A0A8S0TKM2</accession>
<keyword evidence="3" id="KW-1185">Reference proteome</keyword>
<evidence type="ECO:0000256" key="1">
    <source>
        <dbReference type="SAM" id="MobiDB-lite"/>
    </source>
</evidence>
<reference evidence="2 3" key="1">
    <citation type="submission" date="2019-12" db="EMBL/GenBank/DDBJ databases">
        <authorList>
            <person name="Alioto T."/>
            <person name="Alioto T."/>
            <person name="Gomez Garrido J."/>
        </authorList>
    </citation>
    <scope>NUCLEOTIDE SEQUENCE [LARGE SCALE GENOMIC DNA]</scope>
</reference>
<dbReference type="EMBL" id="CACTIH010007260">
    <property type="protein sequence ID" value="CAA3006355.1"/>
    <property type="molecule type" value="Genomic_DNA"/>
</dbReference>
<dbReference type="Gramene" id="OE9A024358T1">
    <property type="protein sequence ID" value="OE9A024358C1"/>
    <property type="gene ID" value="OE9A024358"/>
</dbReference>
<evidence type="ECO:0000313" key="2">
    <source>
        <dbReference type="EMBL" id="CAA3006355.1"/>
    </source>
</evidence>
<organism evidence="2 3">
    <name type="scientific">Olea europaea subsp. europaea</name>
    <dbReference type="NCBI Taxonomy" id="158383"/>
    <lineage>
        <taxon>Eukaryota</taxon>
        <taxon>Viridiplantae</taxon>
        <taxon>Streptophyta</taxon>
        <taxon>Embryophyta</taxon>
        <taxon>Tracheophyta</taxon>
        <taxon>Spermatophyta</taxon>
        <taxon>Magnoliopsida</taxon>
        <taxon>eudicotyledons</taxon>
        <taxon>Gunneridae</taxon>
        <taxon>Pentapetalae</taxon>
        <taxon>asterids</taxon>
        <taxon>lamiids</taxon>
        <taxon>Lamiales</taxon>
        <taxon>Oleaceae</taxon>
        <taxon>Oleeae</taxon>
        <taxon>Olea</taxon>
    </lineage>
</organism>
<protein>
    <submittedName>
        <fullName evidence="2">Uncharacterized protein</fullName>
    </submittedName>
</protein>
<proteinExistence type="predicted"/>
<gene>
    <name evidence="2" type="ORF">OLEA9_A024358</name>
</gene>
<feature type="region of interest" description="Disordered" evidence="1">
    <location>
        <begin position="172"/>
        <end position="198"/>
    </location>
</feature>
<evidence type="ECO:0000313" key="3">
    <source>
        <dbReference type="Proteomes" id="UP000594638"/>
    </source>
</evidence>
<comment type="caution">
    <text evidence="2">The sequence shown here is derived from an EMBL/GenBank/DDBJ whole genome shotgun (WGS) entry which is preliminary data.</text>
</comment>
<name>A0A8S0TKM2_OLEEU</name>
<sequence length="198" mass="21156">MFEIETRSGLGCDEPSLGPGPGGLVWFLSNFPRQVGTCSLGCFSPLACTRSVCLFALGPFVRLSAAPCVRVVHEPAARLSVSPFSCLCVSFPFRTRWARRRPRDFIDCTLAAAVAANTKARVNTRTNSPAHLMVGLRERQQRQGSQPRNFATRTLARVRAVCAKSGPGPRERNCAFSGGTGSTAQTLCPGGEASRAPG</sequence>